<proteinExistence type="predicted"/>
<evidence type="ECO:0000313" key="2">
    <source>
        <dbReference type="Proteomes" id="UP000003009"/>
    </source>
</evidence>
<dbReference type="STRING" id="629741.GCWU000324_00958"/>
<reference evidence="1" key="1">
    <citation type="submission" date="2009-04" db="EMBL/GenBank/DDBJ databases">
        <authorList>
            <person name="Weinstock G."/>
            <person name="Sodergren E."/>
            <person name="Clifton S."/>
            <person name="Fulton L."/>
            <person name="Fulton B."/>
            <person name="Courtney L."/>
            <person name="Fronick C."/>
            <person name="Harrison M."/>
            <person name="Strong C."/>
            <person name="Farmer C."/>
            <person name="Delahaunty K."/>
            <person name="Markovic C."/>
            <person name="Hall O."/>
            <person name="Minx P."/>
            <person name="Tomlinson C."/>
            <person name="Mitreva M."/>
            <person name="Nelson J."/>
            <person name="Hou S."/>
            <person name="Wollam A."/>
            <person name="Pepin K.H."/>
            <person name="Johnson M."/>
            <person name="Bhonagiri V."/>
            <person name="Nash W.E."/>
            <person name="Warren W."/>
            <person name="Chinwalla A."/>
            <person name="Mardis E.R."/>
            <person name="Wilson R.K."/>
        </authorList>
    </citation>
    <scope>NUCLEOTIDE SEQUENCE [LARGE SCALE GENOMIC DNA]</scope>
    <source>
        <strain evidence="1">ATCC 51147</strain>
    </source>
</reference>
<comment type="caution">
    <text evidence="1">The sequence shown here is derived from an EMBL/GenBank/DDBJ whole genome shotgun (WGS) entry which is preliminary data.</text>
</comment>
<evidence type="ECO:0000313" key="1">
    <source>
        <dbReference type="EMBL" id="EEP69047.1"/>
    </source>
</evidence>
<sequence length="88" mass="10092">MQNPNGSLKSKREQRQFATKWLINTEHRCFTQISASRQCPIGCKFFKGFSLKPTTNGAYRNLCQARNPMGRQRLANISPTRLNTPFSN</sequence>
<organism evidence="1 2">
    <name type="scientific">Kingella oralis ATCC 51147</name>
    <dbReference type="NCBI Taxonomy" id="629741"/>
    <lineage>
        <taxon>Bacteria</taxon>
        <taxon>Pseudomonadati</taxon>
        <taxon>Pseudomonadota</taxon>
        <taxon>Betaproteobacteria</taxon>
        <taxon>Neisseriales</taxon>
        <taxon>Neisseriaceae</taxon>
        <taxon>Kingella</taxon>
    </lineage>
</organism>
<dbReference type="HOGENOM" id="CLU_2464918_0_0_4"/>
<gene>
    <name evidence="1" type="ORF">GCWU000324_00958</name>
</gene>
<name>C4GFP2_9NEIS</name>
<dbReference type="EMBL" id="ACJW02000002">
    <property type="protein sequence ID" value="EEP69047.1"/>
    <property type="molecule type" value="Genomic_DNA"/>
</dbReference>
<accession>C4GFP2</accession>
<dbReference type="AlphaFoldDB" id="C4GFP2"/>
<dbReference type="Proteomes" id="UP000003009">
    <property type="component" value="Unassembled WGS sequence"/>
</dbReference>
<protein>
    <submittedName>
        <fullName evidence="1">Uncharacterized protein</fullName>
    </submittedName>
</protein>
<keyword evidence="2" id="KW-1185">Reference proteome</keyword>